<organism evidence="3 4">
    <name type="scientific">Tetraparma gracilis</name>
    <dbReference type="NCBI Taxonomy" id="2962635"/>
    <lineage>
        <taxon>Eukaryota</taxon>
        <taxon>Sar</taxon>
        <taxon>Stramenopiles</taxon>
        <taxon>Ochrophyta</taxon>
        <taxon>Bolidophyceae</taxon>
        <taxon>Parmales</taxon>
        <taxon>Triparmaceae</taxon>
        <taxon>Tetraparma</taxon>
    </lineage>
</organism>
<keyword evidence="4" id="KW-1185">Reference proteome</keyword>
<dbReference type="SUPFAM" id="SSF63829">
    <property type="entry name" value="Calcium-dependent phosphotriesterase"/>
    <property type="match status" value="1"/>
</dbReference>
<evidence type="ECO:0000259" key="2">
    <source>
        <dbReference type="PROSITE" id="PS51335"/>
    </source>
</evidence>
<feature type="compositionally biased region" description="Acidic residues" evidence="1">
    <location>
        <begin position="563"/>
        <end position="579"/>
    </location>
</feature>
<dbReference type="PROSITE" id="PS51335">
    <property type="entry name" value="ELMO"/>
    <property type="match status" value="1"/>
</dbReference>
<feature type="compositionally biased region" description="Low complexity" evidence="1">
    <location>
        <begin position="538"/>
        <end position="548"/>
    </location>
</feature>
<reference evidence="3 4" key="1">
    <citation type="journal article" date="2023" name="Commun. Biol.">
        <title>Genome analysis of Parmales, the sister group of diatoms, reveals the evolutionary specialization of diatoms from phago-mixotrophs to photoautotrophs.</title>
        <authorList>
            <person name="Ban H."/>
            <person name="Sato S."/>
            <person name="Yoshikawa S."/>
            <person name="Yamada K."/>
            <person name="Nakamura Y."/>
            <person name="Ichinomiya M."/>
            <person name="Sato N."/>
            <person name="Blanc-Mathieu R."/>
            <person name="Endo H."/>
            <person name="Kuwata A."/>
            <person name="Ogata H."/>
        </authorList>
    </citation>
    <scope>NUCLEOTIDE SEQUENCE [LARGE SCALE GENOMIC DNA]</scope>
</reference>
<name>A0ABQ6ME57_9STRA</name>
<dbReference type="Pfam" id="PF04727">
    <property type="entry name" value="ELMO_CED12"/>
    <property type="match status" value="1"/>
</dbReference>
<dbReference type="InterPro" id="IPR006816">
    <property type="entry name" value="ELMO_dom"/>
</dbReference>
<evidence type="ECO:0000313" key="4">
    <source>
        <dbReference type="Proteomes" id="UP001165060"/>
    </source>
</evidence>
<dbReference type="PANTHER" id="PTHR12771">
    <property type="entry name" value="ENGULFMENT AND CELL MOTILITY"/>
    <property type="match status" value="1"/>
</dbReference>
<dbReference type="EMBL" id="BRYB01002724">
    <property type="protein sequence ID" value="GMI24566.1"/>
    <property type="molecule type" value="Genomic_DNA"/>
</dbReference>
<feature type="region of interest" description="Disordered" evidence="1">
    <location>
        <begin position="914"/>
        <end position="937"/>
    </location>
</feature>
<accession>A0ABQ6ME57</accession>
<evidence type="ECO:0000256" key="1">
    <source>
        <dbReference type="SAM" id="MobiDB-lite"/>
    </source>
</evidence>
<dbReference type="Gene3D" id="2.10.50.10">
    <property type="entry name" value="Tumor Necrosis Factor Receptor, subunit A, domain 2"/>
    <property type="match status" value="1"/>
</dbReference>
<comment type="caution">
    <text evidence="3">The sequence shown here is derived from an EMBL/GenBank/DDBJ whole genome shotgun (WGS) entry which is preliminary data.</text>
</comment>
<gene>
    <name evidence="3" type="ORF">TeGR_g9899</name>
</gene>
<feature type="region of interest" description="Disordered" evidence="1">
    <location>
        <begin position="528"/>
        <end position="591"/>
    </location>
</feature>
<feature type="compositionally biased region" description="Basic and acidic residues" evidence="1">
    <location>
        <begin position="580"/>
        <end position="591"/>
    </location>
</feature>
<dbReference type="InterPro" id="IPR050868">
    <property type="entry name" value="ELMO_domain-containing"/>
</dbReference>
<sequence>MWRPVFPSGECAPCIPGYYSNTNSTDACVRCSPRSYSLTSGSEQCEKIKANMFAVSAAANRVLAYNADEQKYKLVSEETNHPAGIAFVDDSSFLVSNNFGGDVTRMDVDGNYLGTLAVGAYGLLRLPELNWVAIASGAGRVKFLDWSTGQVVSFFAKIPSYIGAVRYLSRGERDNEILVTTATGENVWRLCVPDQGCDPEREKVMVEGGTELMGLAVLRDRGQFLVADKEEGVVYACPLGEVASEEGEYSYSYSYENPGSSTTSGPANTTRVSDCDVFAKRPDATDLYPSAVLHDPDLHLVYVGDTTYAKIHTFTEDGVYVGRVEDSKGDLSSITALALKPGIYAPGSPVLAPSSAIAGEKVEVPIKLETHLGVAITTNYTLDKEAPRFKVKAVGLIPGTDFTATVDGVVEYNIDADPHEALTAVLDIEYAGTWTLSITEGTANEQHLMGSPFTASAAEIMEAMKKEAHVAQLQAEGSAFGTGGVSRIAGGDDFVMKEAQNALASLSTVYKEGHGDISVRMMDSEGNIEDVGEKPRTSSGASPSGASALTDMRRGSLQNTVISEDDEEEEEREEQEEEQEQAKKVDEEEALKSEWDAIEGARAEAEASREVVGVGVGEQKIYRGDERSEPISSGALFSSLSAAVSRAASSALPKIVPVDLDSEKSTGSVFGRMKAAVRRPSLVLEDADRDMFFHLANVKYDPAIDEHFQAIQTVYRTLTKTSAPLPQTGPHWELVGFQGLDPKTDLNRSMGMLTFYLTLKVLEETRSLSLGYEARSFPDAVYACSRVPKQDWPFMCVCVGFTLGCLSSLRNGALYSRVNKAYAGAEQKGWIGMALADLLKAQLLEFYAKISEQPAVHHAEHLAAIRKKVGEGKKGVKELLGRWDGFVERGGAGGAGGGVKGGELFSDMETAKGEARGGEVGKGGGVAGRASNYHSAA</sequence>
<dbReference type="Proteomes" id="UP001165060">
    <property type="component" value="Unassembled WGS sequence"/>
</dbReference>
<dbReference type="PANTHER" id="PTHR12771:SF2">
    <property type="entry name" value="ELMO DOMAIN-CONTAINING PROTEIN 3"/>
    <property type="match status" value="1"/>
</dbReference>
<feature type="domain" description="ELMO" evidence="2">
    <location>
        <begin position="706"/>
        <end position="873"/>
    </location>
</feature>
<proteinExistence type="predicted"/>
<evidence type="ECO:0000313" key="3">
    <source>
        <dbReference type="EMBL" id="GMI24566.1"/>
    </source>
</evidence>
<protein>
    <recommendedName>
        <fullName evidence="2">ELMO domain-containing protein</fullName>
    </recommendedName>
</protein>